<organism evidence="4 5">
    <name type="scientific">Allorhodopirellula heiligendammensis</name>
    <dbReference type="NCBI Taxonomy" id="2714739"/>
    <lineage>
        <taxon>Bacteria</taxon>
        <taxon>Pseudomonadati</taxon>
        <taxon>Planctomycetota</taxon>
        <taxon>Planctomycetia</taxon>
        <taxon>Pirellulales</taxon>
        <taxon>Pirellulaceae</taxon>
        <taxon>Allorhodopirellula</taxon>
    </lineage>
</organism>
<comment type="caution">
    <text evidence="4">The sequence shown here is derived from an EMBL/GenBank/DDBJ whole genome shotgun (WGS) entry which is preliminary data.</text>
</comment>
<proteinExistence type="predicted"/>
<dbReference type="InterPro" id="IPR046453">
    <property type="entry name" value="GpA_ATPase"/>
</dbReference>
<dbReference type="GO" id="GO:0004519">
    <property type="term" value="F:endonuclease activity"/>
    <property type="evidence" value="ECO:0007669"/>
    <property type="project" value="InterPro"/>
</dbReference>
<dbReference type="InterPro" id="IPR046454">
    <property type="entry name" value="GpA_endonuclease"/>
</dbReference>
<feature type="compositionally biased region" description="Pro residues" evidence="1">
    <location>
        <begin position="659"/>
        <end position="672"/>
    </location>
</feature>
<dbReference type="GO" id="GO:0016887">
    <property type="term" value="F:ATP hydrolysis activity"/>
    <property type="evidence" value="ECO:0007669"/>
    <property type="project" value="InterPro"/>
</dbReference>
<reference evidence="4 5" key="1">
    <citation type="journal article" date="2020" name="Antonie Van Leeuwenhoek">
        <title>Rhodopirellula heiligendammensis sp. nov., Rhodopirellula pilleata sp. nov., and Rhodopirellula solitaria sp. nov. isolated from natural or artificial marine surfaces in Northern Germany and California, USA, and emended description of the genus Rhodopirellula.</title>
        <authorList>
            <person name="Kallscheuer N."/>
            <person name="Wiegand S."/>
            <person name="Jogler M."/>
            <person name="Boedeker C."/>
            <person name="Peeters S.H."/>
            <person name="Rast P."/>
            <person name="Heuer A."/>
            <person name="Jetten M.S.M."/>
            <person name="Rohde M."/>
            <person name="Jogler C."/>
        </authorList>
    </citation>
    <scope>NUCLEOTIDE SEQUENCE [LARGE SCALE GENOMIC DNA]</scope>
    <source>
        <strain evidence="4 5">Poly21</strain>
    </source>
</reference>
<dbReference type="Proteomes" id="UP000319908">
    <property type="component" value="Unassembled WGS sequence"/>
</dbReference>
<evidence type="ECO:0000313" key="4">
    <source>
        <dbReference type="EMBL" id="TWU15971.1"/>
    </source>
</evidence>
<gene>
    <name evidence="4" type="ORF">Poly21_31750</name>
</gene>
<accession>A0A5C6BWT3</accession>
<dbReference type="Pfam" id="PF05876">
    <property type="entry name" value="GpA_ATPase"/>
    <property type="match status" value="1"/>
</dbReference>
<evidence type="ECO:0000259" key="3">
    <source>
        <dbReference type="Pfam" id="PF20454"/>
    </source>
</evidence>
<dbReference type="Pfam" id="PF20454">
    <property type="entry name" value="GpA_nuclease"/>
    <property type="match status" value="1"/>
</dbReference>
<evidence type="ECO:0000259" key="2">
    <source>
        <dbReference type="Pfam" id="PF05876"/>
    </source>
</evidence>
<feature type="domain" description="Phage terminase large subunit GpA ATPase" evidence="2">
    <location>
        <begin position="43"/>
        <end position="292"/>
    </location>
</feature>
<keyword evidence="5" id="KW-1185">Reference proteome</keyword>
<dbReference type="EMBL" id="SJPU01000002">
    <property type="protein sequence ID" value="TWU15971.1"/>
    <property type="molecule type" value="Genomic_DNA"/>
</dbReference>
<protein>
    <submittedName>
        <fullName evidence="4">Phage terminase large subunit (GpA)</fullName>
    </submittedName>
</protein>
<dbReference type="AlphaFoldDB" id="A0A5C6BWT3"/>
<evidence type="ECO:0000256" key="1">
    <source>
        <dbReference type="SAM" id="MobiDB-lite"/>
    </source>
</evidence>
<feature type="domain" description="Terminase large subunit GpA endonuclease" evidence="3">
    <location>
        <begin position="328"/>
        <end position="638"/>
    </location>
</feature>
<evidence type="ECO:0000313" key="5">
    <source>
        <dbReference type="Proteomes" id="UP000319908"/>
    </source>
</evidence>
<dbReference type="RefSeq" id="WP_302118966.1">
    <property type="nucleotide sequence ID" value="NZ_SJPU01000002.1"/>
</dbReference>
<name>A0A5C6BWT3_9BACT</name>
<feature type="region of interest" description="Disordered" evidence="1">
    <location>
        <begin position="643"/>
        <end position="686"/>
    </location>
</feature>
<sequence>MVTIAQTAFAEALRNGKSSPPRSFTQWVESELIIPDGPHAGERFRIERQPAIRLWLDAVDDPQWRSLVFTAVTQFGKSLFGYVSPMLYHACELGESLGFCVPFADMADDKWQADVKPPMVASPHLRKLLPTRGSGSSGGTVRNSIMLANGAMLKIFSAGADDAGKAGFTCPTIALTEAARFSSAGGASVEANPLRQVRGRQRSYRREKRREYIEGTLTLQHELPWTLRESSSRSEIVAPCPHCRSFIAPGREHLVGWRDAHSEIAAANAATWICPSCEKAISEAQRHKMLHDAILLHAGQTVDKRGRVRGPQPETTRLWYHAKPFVNCLLSASDIASEEWLAAQIPEDTSERNDAEKELHQFVWSKIYEPPREEGAIEISRDTITSRGIEVGRGQLPADVQLVATGYDLGNTTGWYLTLASRADGRLLIVDYGSFDIHSDKARPREAIRAALTAQLPYLNAGYPILGGGNLRAHQVWADAGHERKAIWDFTRDANEKQSLKQWIIACRGRGETQMQERKYTCPTKKAGAVRQIAHDRSWYVEFLKDPRCFEIHWDADRYKWLAQHGLTLPLDRPGAIALHAGPEKGHRTLARHCCNEQLVHEFVPGVGASQKWIRTGANHLLDCLAESYAALCRLGYRPPVAKLDEQPDADSPNSEGTPEPPRPAPVPPPLPDAQREKIRNWFAKQ</sequence>